<evidence type="ECO:0000256" key="1">
    <source>
        <dbReference type="ARBA" id="ARBA00023002"/>
    </source>
</evidence>
<dbReference type="GO" id="GO:0016620">
    <property type="term" value="F:oxidoreductase activity, acting on the aldehyde or oxo group of donors, NAD or NADP as acceptor"/>
    <property type="evidence" value="ECO:0007669"/>
    <property type="project" value="UniProtKB-ARBA"/>
</dbReference>
<keyword evidence="1" id="KW-0560">Oxidoreductase</keyword>
<sequence length="65" mass="7110">MRMEKLYINGQWKDAASGESFDVLNPADGSLVGKMAAAGKEEVLEAIDAADQTFEEWSNLPAHVR</sequence>
<evidence type="ECO:0000259" key="2">
    <source>
        <dbReference type="Pfam" id="PF00171"/>
    </source>
</evidence>
<reference evidence="3 4" key="1">
    <citation type="submission" date="2016-10" db="EMBL/GenBank/DDBJ databases">
        <authorList>
            <person name="de Groot N.N."/>
        </authorList>
    </citation>
    <scope>NUCLEOTIDE SEQUENCE [LARGE SCALE GENOMIC DNA]</scope>
    <source>
        <strain evidence="3 4">APO</strain>
    </source>
</reference>
<feature type="non-terminal residue" evidence="3">
    <location>
        <position position="65"/>
    </location>
</feature>
<dbReference type="PANTHER" id="PTHR43353:SF5">
    <property type="entry name" value="SUCCINATE-SEMIALDEHYDE DEHYDROGENASE, MITOCHONDRIAL"/>
    <property type="match status" value="1"/>
</dbReference>
<dbReference type="RefSeq" id="WP_176968435.1">
    <property type="nucleotide sequence ID" value="NZ_FNPV01000015.1"/>
</dbReference>
<proteinExistence type="predicted"/>
<dbReference type="Gene3D" id="3.40.605.10">
    <property type="entry name" value="Aldehyde Dehydrogenase, Chain A, domain 1"/>
    <property type="match status" value="1"/>
</dbReference>
<dbReference type="AlphaFoldDB" id="A0A1H3RBT2"/>
<dbReference type="InterPro" id="IPR016161">
    <property type="entry name" value="Ald_DH/histidinol_DH"/>
</dbReference>
<dbReference type="InterPro" id="IPR015590">
    <property type="entry name" value="Aldehyde_DH_dom"/>
</dbReference>
<keyword evidence="4" id="KW-1185">Reference proteome</keyword>
<evidence type="ECO:0000313" key="4">
    <source>
        <dbReference type="Proteomes" id="UP000199230"/>
    </source>
</evidence>
<dbReference type="InterPro" id="IPR050740">
    <property type="entry name" value="Aldehyde_DH_Superfamily"/>
</dbReference>
<feature type="domain" description="Aldehyde dehydrogenase" evidence="2">
    <location>
        <begin position="12"/>
        <end position="65"/>
    </location>
</feature>
<evidence type="ECO:0000313" key="3">
    <source>
        <dbReference type="EMBL" id="SDZ22721.1"/>
    </source>
</evidence>
<accession>A0A1H3RBT2</accession>
<dbReference type="Proteomes" id="UP000199230">
    <property type="component" value="Unassembled WGS sequence"/>
</dbReference>
<name>A0A1H3RBT2_9FIRM</name>
<gene>
    <name evidence="3" type="ORF">SAMN05192546_11515</name>
</gene>
<dbReference type="SUPFAM" id="SSF53720">
    <property type="entry name" value="ALDH-like"/>
    <property type="match status" value="1"/>
</dbReference>
<dbReference type="Pfam" id="PF00171">
    <property type="entry name" value="Aldedh"/>
    <property type="match status" value="1"/>
</dbReference>
<dbReference type="PANTHER" id="PTHR43353">
    <property type="entry name" value="SUCCINATE-SEMIALDEHYDE DEHYDROGENASE, MITOCHONDRIAL"/>
    <property type="match status" value="1"/>
</dbReference>
<organism evidence="3 4">
    <name type="scientific">Tindallia californiensis</name>
    <dbReference type="NCBI Taxonomy" id="159292"/>
    <lineage>
        <taxon>Bacteria</taxon>
        <taxon>Bacillati</taxon>
        <taxon>Bacillota</taxon>
        <taxon>Clostridia</taxon>
        <taxon>Peptostreptococcales</taxon>
        <taxon>Tindalliaceae</taxon>
        <taxon>Tindallia</taxon>
    </lineage>
</organism>
<dbReference type="InterPro" id="IPR016162">
    <property type="entry name" value="Ald_DH_N"/>
</dbReference>
<dbReference type="EMBL" id="FNPV01000015">
    <property type="protein sequence ID" value="SDZ22721.1"/>
    <property type="molecule type" value="Genomic_DNA"/>
</dbReference>
<protein>
    <submittedName>
        <fullName evidence="3">Succinate-semialdehyde dehydrogenase / glutarate-semialdehyde dehydrogenase</fullName>
    </submittedName>
</protein>